<evidence type="ECO:0000259" key="9">
    <source>
        <dbReference type="PROSITE" id="PS50240"/>
    </source>
</evidence>
<keyword evidence="8" id="KW-0732">Signal</keyword>
<dbReference type="GO" id="GO:0004252">
    <property type="term" value="F:serine-type endopeptidase activity"/>
    <property type="evidence" value="ECO:0007669"/>
    <property type="project" value="InterPro"/>
</dbReference>
<comment type="subcellular location">
    <subcellularLocation>
        <location evidence="1">Secreted</location>
    </subcellularLocation>
</comment>
<sequence>MYLKLMDAVNYWLLAFVIVTQSQLLNGQQTAASVSICGTKELCVTEQRCNETDDSGRGEIGVRLARICGVGMVCCDREQLQSWDATQNMTGSPRHTNTDIKNKAITGTDSEPSGYETCGVKMECVPRSLCQDNIIVEDGRFLVNPRIGELPCTRSLHRCCAVDQRVEANASPYIARLDKFKYQGCGHSNVKGLIPDEDGYEYPMDVSLFGEFPWMVAIMTGRNQYLCGGTLIHQQLVLTSAHNIRNQTVDTLIVFVGEWDLNGFDEPYERQARRIKQIIRHEEFDPGSYFNDIALLVLETPIDIQPHIQPLCLPPPETPQLHKDLRQAVCYATGWGARNLKSIRNEHLLKRIELPLVNKDECQALLRVTRLRERFRLRPSFICAGGVKGQDTCKGDGGSPLFCSLPGQADRYQIVGIVSWGVDCAKEDVPAVYANVPYLRPWINEKAKLLGFDLESVV</sequence>
<dbReference type="OMA" id="CCAVDQQ"/>
<evidence type="ECO:0000256" key="1">
    <source>
        <dbReference type="ARBA" id="ARBA00004613"/>
    </source>
</evidence>
<dbReference type="InterPro" id="IPR001254">
    <property type="entry name" value="Trypsin_dom"/>
</dbReference>
<protein>
    <recommendedName>
        <fullName evidence="5">Phenoloxidase-activating factor 2</fullName>
    </recommendedName>
    <alternativeName>
        <fullName evidence="6">Prophenoloxidase-activating factor II</fullName>
    </alternativeName>
</protein>
<dbReference type="GO" id="GO:0005576">
    <property type="term" value="C:extracellular region"/>
    <property type="evidence" value="ECO:0007669"/>
    <property type="project" value="UniProtKB-SubCell"/>
</dbReference>
<evidence type="ECO:0000256" key="4">
    <source>
        <dbReference type="ARBA" id="ARBA00024195"/>
    </source>
</evidence>
<dbReference type="FunCoup" id="B4J8M4">
    <property type="interactions" value="15"/>
</dbReference>
<dbReference type="GO" id="GO:0006508">
    <property type="term" value="P:proteolysis"/>
    <property type="evidence" value="ECO:0007669"/>
    <property type="project" value="InterPro"/>
</dbReference>
<proteinExistence type="inferred from homology"/>
<dbReference type="InterPro" id="IPR051487">
    <property type="entry name" value="Ser/Thr_Proteases_Immune/Dev"/>
</dbReference>
<dbReference type="Pfam" id="PF18322">
    <property type="entry name" value="CLIP_1"/>
    <property type="match status" value="1"/>
</dbReference>
<dbReference type="InterPro" id="IPR009003">
    <property type="entry name" value="Peptidase_S1_PA"/>
</dbReference>
<gene>
    <name evidence="10" type="primary">Dgri\GH21359</name>
    <name evidence="10" type="ORF">Dgri_GH21359</name>
</gene>
<dbReference type="MEROPS" id="S01.936"/>
<dbReference type="SMART" id="SM00020">
    <property type="entry name" value="Tryp_SPc"/>
    <property type="match status" value="1"/>
</dbReference>
<dbReference type="EMBL" id="CH916367">
    <property type="protein sequence ID" value="EDW01291.1"/>
    <property type="molecule type" value="Genomic_DNA"/>
</dbReference>
<evidence type="ECO:0000256" key="3">
    <source>
        <dbReference type="ARBA" id="ARBA00023157"/>
    </source>
</evidence>
<evidence type="ECO:0000256" key="7">
    <source>
        <dbReference type="SAM" id="MobiDB-lite"/>
    </source>
</evidence>
<feature type="signal peptide" evidence="8">
    <location>
        <begin position="1"/>
        <end position="27"/>
    </location>
</feature>
<dbReference type="CDD" id="cd00190">
    <property type="entry name" value="Tryp_SPc"/>
    <property type="match status" value="1"/>
</dbReference>
<feature type="region of interest" description="Disordered" evidence="7">
    <location>
        <begin position="87"/>
        <end position="106"/>
    </location>
</feature>
<evidence type="ECO:0000256" key="2">
    <source>
        <dbReference type="ARBA" id="ARBA00022525"/>
    </source>
</evidence>
<evidence type="ECO:0000256" key="5">
    <source>
        <dbReference type="ARBA" id="ARBA00068096"/>
    </source>
</evidence>
<accession>B4J8M4</accession>
<reference evidence="10 11" key="1">
    <citation type="journal article" date="2007" name="Nature">
        <title>Evolution of genes and genomes on the Drosophila phylogeny.</title>
        <authorList>
            <consortium name="Drosophila 12 Genomes Consortium"/>
            <person name="Clark A.G."/>
            <person name="Eisen M.B."/>
            <person name="Smith D.R."/>
            <person name="Bergman C.M."/>
            <person name="Oliver B."/>
            <person name="Markow T.A."/>
            <person name="Kaufman T.C."/>
            <person name="Kellis M."/>
            <person name="Gelbart W."/>
            <person name="Iyer V.N."/>
            <person name="Pollard D.A."/>
            <person name="Sackton T.B."/>
            <person name="Larracuente A.M."/>
            <person name="Singh N.D."/>
            <person name="Abad J.P."/>
            <person name="Abt D.N."/>
            <person name="Adryan B."/>
            <person name="Aguade M."/>
            <person name="Akashi H."/>
            <person name="Anderson W.W."/>
            <person name="Aquadro C.F."/>
            <person name="Ardell D.H."/>
            <person name="Arguello R."/>
            <person name="Artieri C.G."/>
            <person name="Barbash D.A."/>
            <person name="Barker D."/>
            <person name="Barsanti P."/>
            <person name="Batterham P."/>
            <person name="Batzoglou S."/>
            <person name="Begun D."/>
            <person name="Bhutkar A."/>
            <person name="Blanco E."/>
            <person name="Bosak S.A."/>
            <person name="Bradley R.K."/>
            <person name="Brand A.D."/>
            <person name="Brent M.R."/>
            <person name="Brooks A.N."/>
            <person name="Brown R.H."/>
            <person name="Butlin R.K."/>
            <person name="Caggese C."/>
            <person name="Calvi B.R."/>
            <person name="Bernardo de Carvalho A."/>
            <person name="Caspi A."/>
            <person name="Castrezana S."/>
            <person name="Celniker S.E."/>
            <person name="Chang J.L."/>
            <person name="Chapple C."/>
            <person name="Chatterji S."/>
            <person name="Chinwalla A."/>
            <person name="Civetta A."/>
            <person name="Clifton S.W."/>
            <person name="Comeron J.M."/>
            <person name="Costello J.C."/>
            <person name="Coyne J.A."/>
            <person name="Daub J."/>
            <person name="David R.G."/>
            <person name="Delcher A.L."/>
            <person name="Delehaunty K."/>
            <person name="Do C.B."/>
            <person name="Ebling H."/>
            <person name="Edwards K."/>
            <person name="Eickbush T."/>
            <person name="Evans J.D."/>
            <person name="Filipski A."/>
            <person name="Findeiss S."/>
            <person name="Freyhult E."/>
            <person name="Fulton L."/>
            <person name="Fulton R."/>
            <person name="Garcia A.C."/>
            <person name="Gardiner A."/>
            <person name="Garfield D.A."/>
            <person name="Garvin B.E."/>
            <person name="Gibson G."/>
            <person name="Gilbert D."/>
            <person name="Gnerre S."/>
            <person name="Godfrey J."/>
            <person name="Good R."/>
            <person name="Gotea V."/>
            <person name="Gravely B."/>
            <person name="Greenberg A.J."/>
            <person name="Griffiths-Jones S."/>
            <person name="Gross S."/>
            <person name="Guigo R."/>
            <person name="Gustafson E.A."/>
            <person name="Haerty W."/>
            <person name="Hahn M.W."/>
            <person name="Halligan D.L."/>
            <person name="Halpern A.L."/>
            <person name="Halter G.M."/>
            <person name="Han M.V."/>
            <person name="Heger A."/>
            <person name="Hillier L."/>
            <person name="Hinrichs A.S."/>
            <person name="Holmes I."/>
            <person name="Hoskins R.A."/>
            <person name="Hubisz M.J."/>
            <person name="Hultmark D."/>
            <person name="Huntley M.A."/>
            <person name="Jaffe D.B."/>
            <person name="Jagadeeshan S."/>
            <person name="Jeck W.R."/>
            <person name="Johnson J."/>
            <person name="Jones C.D."/>
            <person name="Jordan W.C."/>
            <person name="Karpen G.H."/>
            <person name="Kataoka E."/>
            <person name="Keightley P.D."/>
            <person name="Kheradpour P."/>
            <person name="Kirkness E.F."/>
            <person name="Koerich L.B."/>
            <person name="Kristiansen K."/>
            <person name="Kudrna D."/>
            <person name="Kulathinal R.J."/>
            <person name="Kumar S."/>
            <person name="Kwok R."/>
            <person name="Lander E."/>
            <person name="Langley C.H."/>
            <person name="Lapoint R."/>
            <person name="Lazzaro B.P."/>
            <person name="Lee S.J."/>
            <person name="Levesque L."/>
            <person name="Li R."/>
            <person name="Lin C.F."/>
            <person name="Lin M.F."/>
            <person name="Lindblad-Toh K."/>
            <person name="Llopart A."/>
            <person name="Long M."/>
            <person name="Low L."/>
            <person name="Lozovsky E."/>
            <person name="Lu J."/>
            <person name="Luo M."/>
            <person name="Machado C.A."/>
            <person name="Makalowski W."/>
            <person name="Marzo M."/>
            <person name="Matsuda M."/>
            <person name="Matzkin L."/>
            <person name="McAllister B."/>
            <person name="McBride C.S."/>
            <person name="McKernan B."/>
            <person name="McKernan K."/>
            <person name="Mendez-Lago M."/>
            <person name="Minx P."/>
            <person name="Mollenhauer M.U."/>
            <person name="Montooth K."/>
            <person name="Mount S.M."/>
            <person name="Mu X."/>
            <person name="Myers E."/>
            <person name="Negre B."/>
            <person name="Newfeld S."/>
            <person name="Nielsen R."/>
            <person name="Noor M.A."/>
            <person name="O'Grady P."/>
            <person name="Pachter L."/>
            <person name="Papaceit M."/>
            <person name="Parisi M.J."/>
            <person name="Parisi M."/>
            <person name="Parts L."/>
            <person name="Pedersen J.S."/>
            <person name="Pesole G."/>
            <person name="Phillippy A.M."/>
            <person name="Ponting C.P."/>
            <person name="Pop M."/>
            <person name="Porcelli D."/>
            <person name="Powell J.R."/>
            <person name="Prohaska S."/>
            <person name="Pruitt K."/>
            <person name="Puig M."/>
            <person name="Quesneville H."/>
            <person name="Ram K.R."/>
            <person name="Rand D."/>
            <person name="Rasmussen M.D."/>
            <person name="Reed L.K."/>
            <person name="Reenan R."/>
            <person name="Reily A."/>
            <person name="Remington K.A."/>
            <person name="Rieger T.T."/>
            <person name="Ritchie M.G."/>
            <person name="Robin C."/>
            <person name="Rogers Y.H."/>
            <person name="Rohde C."/>
            <person name="Rozas J."/>
            <person name="Rubenfield M.J."/>
            <person name="Ruiz A."/>
            <person name="Russo S."/>
            <person name="Salzberg S.L."/>
            <person name="Sanchez-Gracia A."/>
            <person name="Saranga D.J."/>
            <person name="Sato H."/>
            <person name="Schaeffer S.W."/>
            <person name="Schatz M.C."/>
            <person name="Schlenke T."/>
            <person name="Schwartz R."/>
            <person name="Segarra C."/>
            <person name="Singh R.S."/>
            <person name="Sirot L."/>
            <person name="Sirota M."/>
            <person name="Sisneros N.B."/>
            <person name="Smith C.D."/>
            <person name="Smith T.F."/>
            <person name="Spieth J."/>
            <person name="Stage D.E."/>
            <person name="Stark A."/>
            <person name="Stephan W."/>
            <person name="Strausberg R.L."/>
            <person name="Strempel S."/>
            <person name="Sturgill D."/>
            <person name="Sutton G."/>
            <person name="Sutton G.G."/>
            <person name="Tao W."/>
            <person name="Teichmann S."/>
            <person name="Tobari Y.N."/>
            <person name="Tomimura Y."/>
            <person name="Tsolas J.M."/>
            <person name="Valente V.L."/>
            <person name="Venter E."/>
            <person name="Venter J.C."/>
            <person name="Vicario S."/>
            <person name="Vieira F.G."/>
            <person name="Vilella A.J."/>
            <person name="Villasante A."/>
            <person name="Walenz B."/>
            <person name="Wang J."/>
            <person name="Wasserman M."/>
            <person name="Watts T."/>
            <person name="Wilson D."/>
            <person name="Wilson R.K."/>
            <person name="Wing R.A."/>
            <person name="Wolfner M.F."/>
            <person name="Wong A."/>
            <person name="Wong G.K."/>
            <person name="Wu C.I."/>
            <person name="Wu G."/>
            <person name="Yamamoto D."/>
            <person name="Yang H.P."/>
            <person name="Yang S.P."/>
            <person name="Yorke J.A."/>
            <person name="Yoshida K."/>
            <person name="Zdobnov E."/>
            <person name="Zhang P."/>
            <person name="Zhang Y."/>
            <person name="Zimin A.V."/>
            <person name="Baldwin J."/>
            <person name="Abdouelleil A."/>
            <person name="Abdulkadir J."/>
            <person name="Abebe A."/>
            <person name="Abera B."/>
            <person name="Abreu J."/>
            <person name="Acer S.C."/>
            <person name="Aftuck L."/>
            <person name="Alexander A."/>
            <person name="An P."/>
            <person name="Anderson E."/>
            <person name="Anderson S."/>
            <person name="Arachi H."/>
            <person name="Azer M."/>
            <person name="Bachantsang P."/>
            <person name="Barry A."/>
            <person name="Bayul T."/>
            <person name="Berlin A."/>
            <person name="Bessette D."/>
            <person name="Bloom T."/>
            <person name="Blye J."/>
            <person name="Boguslavskiy L."/>
            <person name="Bonnet C."/>
            <person name="Boukhgalter B."/>
            <person name="Bourzgui I."/>
            <person name="Brown A."/>
            <person name="Cahill P."/>
            <person name="Channer S."/>
            <person name="Cheshatsang Y."/>
            <person name="Chuda L."/>
            <person name="Citroen M."/>
            <person name="Collymore A."/>
            <person name="Cooke P."/>
            <person name="Costello M."/>
            <person name="D'Aco K."/>
            <person name="Daza R."/>
            <person name="De Haan G."/>
            <person name="DeGray S."/>
            <person name="DeMaso C."/>
            <person name="Dhargay N."/>
            <person name="Dooley K."/>
            <person name="Dooley E."/>
            <person name="Doricent M."/>
            <person name="Dorje P."/>
            <person name="Dorjee K."/>
            <person name="Dupes A."/>
            <person name="Elong R."/>
            <person name="Falk J."/>
            <person name="Farina A."/>
            <person name="Faro S."/>
            <person name="Ferguson D."/>
            <person name="Fisher S."/>
            <person name="Foley C.D."/>
            <person name="Franke A."/>
            <person name="Friedrich D."/>
            <person name="Gadbois L."/>
            <person name="Gearin G."/>
            <person name="Gearin C.R."/>
            <person name="Giannoukos G."/>
            <person name="Goode T."/>
            <person name="Graham J."/>
            <person name="Grandbois E."/>
            <person name="Grewal S."/>
            <person name="Gyaltsen K."/>
            <person name="Hafez N."/>
            <person name="Hagos B."/>
            <person name="Hall J."/>
            <person name="Henson C."/>
            <person name="Hollinger A."/>
            <person name="Honan T."/>
            <person name="Huard M.D."/>
            <person name="Hughes L."/>
            <person name="Hurhula B."/>
            <person name="Husby M.E."/>
            <person name="Kamat A."/>
            <person name="Kanga B."/>
            <person name="Kashin S."/>
            <person name="Khazanovich D."/>
            <person name="Kisner P."/>
            <person name="Lance K."/>
            <person name="Lara M."/>
            <person name="Lee W."/>
            <person name="Lennon N."/>
            <person name="Letendre F."/>
            <person name="LeVine R."/>
            <person name="Lipovsky A."/>
            <person name="Liu X."/>
            <person name="Liu J."/>
            <person name="Liu S."/>
            <person name="Lokyitsang T."/>
            <person name="Lokyitsang Y."/>
            <person name="Lubonja R."/>
            <person name="Lui A."/>
            <person name="MacDonald P."/>
            <person name="Magnisalis V."/>
            <person name="Maru K."/>
            <person name="Matthews C."/>
            <person name="McCusker W."/>
            <person name="McDonough S."/>
            <person name="Mehta T."/>
            <person name="Meldrim J."/>
            <person name="Meneus L."/>
            <person name="Mihai O."/>
            <person name="Mihalev A."/>
            <person name="Mihova T."/>
            <person name="Mittelman R."/>
            <person name="Mlenga V."/>
            <person name="Montmayeur A."/>
            <person name="Mulrain L."/>
            <person name="Navidi A."/>
            <person name="Naylor J."/>
            <person name="Negash T."/>
            <person name="Nguyen T."/>
            <person name="Nguyen N."/>
            <person name="Nicol R."/>
            <person name="Norbu C."/>
            <person name="Norbu N."/>
            <person name="Novod N."/>
            <person name="O'Neill B."/>
            <person name="Osman S."/>
            <person name="Markiewicz E."/>
            <person name="Oyono O.L."/>
            <person name="Patti C."/>
            <person name="Phunkhang P."/>
            <person name="Pierre F."/>
            <person name="Priest M."/>
            <person name="Raghuraman S."/>
            <person name="Rege F."/>
            <person name="Reyes R."/>
            <person name="Rise C."/>
            <person name="Rogov P."/>
            <person name="Ross K."/>
            <person name="Ryan E."/>
            <person name="Settipalli S."/>
            <person name="Shea T."/>
            <person name="Sherpa N."/>
            <person name="Shi L."/>
            <person name="Shih D."/>
            <person name="Sparrow T."/>
            <person name="Spaulding J."/>
            <person name="Stalker J."/>
            <person name="Stange-Thomann N."/>
            <person name="Stavropoulos S."/>
            <person name="Stone C."/>
            <person name="Strader C."/>
            <person name="Tesfaye S."/>
            <person name="Thomson T."/>
            <person name="Thoulutsang Y."/>
            <person name="Thoulutsang D."/>
            <person name="Topham K."/>
            <person name="Topping I."/>
            <person name="Tsamla T."/>
            <person name="Vassiliev H."/>
            <person name="Vo A."/>
            <person name="Wangchuk T."/>
            <person name="Wangdi T."/>
            <person name="Weiand M."/>
            <person name="Wilkinson J."/>
            <person name="Wilson A."/>
            <person name="Yadav S."/>
            <person name="Young G."/>
            <person name="Yu Q."/>
            <person name="Zembek L."/>
            <person name="Zhong D."/>
            <person name="Zimmer A."/>
            <person name="Zwirko Z."/>
            <person name="Jaffe D.B."/>
            <person name="Alvarez P."/>
            <person name="Brockman W."/>
            <person name="Butler J."/>
            <person name="Chin C."/>
            <person name="Gnerre S."/>
            <person name="Grabherr M."/>
            <person name="Kleber M."/>
            <person name="Mauceli E."/>
            <person name="MacCallum I."/>
        </authorList>
    </citation>
    <scope>NUCLEOTIDE SEQUENCE [LARGE SCALE GENOMIC DNA]</scope>
    <source>
        <strain evidence="11">Tucson 15287-2541.00</strain>
    </source>
</reference>
<evidence type="ECO:0000256" key="6">
    <source>
        <dbReference type="ARBA" id="ARBA00076468"/>
    </source>
</evidence>
<dbReference type="PhylomeDB" id="B4J8M4"/>
<dbReference type="Proteomes" id="UP000001070">
    <property type="component" value="Unassembled WGS sequence"/>
</dbReference>
<evidence type="ECO:0000313" key="10">
    <source>
        <dbReference type="EMBL" id="EDW01291.1"/>
    </source>
</evidence>
<dbReference type="InterPro" id="IPR041515">
    <property type="entry name" value="PPAF-2-like_Clip"/>
</dbReference>
<dbReference type="AlphaFoldDB" id="B4J8M4"/>
<dbReference type="SUPFAM" id="SSF50494">
    <property type="entry name" value="Trypsin-like serine proteases"/>
    <property type="match status" value="1"/>
</dbReference>
<dbReference type="InterPro" id="IPR001314">
    <property type="entry name" value="Peptidase_S1A"/>
</dbReference>
<dbReference type="SMR" id="B4J8M4"/>
<dbReference type="InterPro" id="IPR043504">
    <property type="entry name" value="Peptidase_S1_PA_chymotrypsin"/>
</dbReference>
<keyword evidence="11" id="KW-1185">Reference proteome</keyword>
<dbReference type="InParanoid" id="B4J8M4"/>
<dbReference type="STRING" id="7222.B4J8M4"/>
<dbReference type="Pfam" id="PF00089">
    <property type="entry name" value="Trypsin"/>
    <property type="match status" value="1"/>
</dbReference>
<feature type="chain" id="PRO_5002808354" description="Phenoloxidase-activating factor 2" evidence="8">
    <location>
        <begin position="28"/>
        <end position="458"/>
    </location>
</feature>
<keyword evidence="2" id="KW-0964">Secreted</keyword>
<organism evidence="11">
    <name type="scientific">Drosophila grimshawi</name>
    <name type="common">Hawaiian fruit fly</name>
    <name type="synonym">Idiomyia grimshawi</name>
    <dbReference type="NCBI Taxonomy" id="7222"/>
    <lineage>
        <taxon>Eukaryota</taxon>
        <taxon>Metazoa</taxon>
        <taxon>Ecdysozoa</taxon>
        <taxon>Arthropoda</taxon>
        <taxon>Hexapoda</taxon>
        <taxon>Insecta</taxon>
        <taxon>Pterygota</taxon>
        <taxon>Neoptera</taxon>
        <taxon>Endopterygota</taxon>
        <taxon>Diptera</taxon>
        <taxon>Brachycera</taxon>
        <taxon>Muscomorpha</taxon>
        <taxon>Ephydroidea</taxon>
        <taxon>Drosophilidae</taxon>
        <taxon>Drosophila</taxon>
        <taxon>Hawaiian Drosophila</taxon>
    </lineage>
</organism>
<dbReference type="PRINTS" id="PR00722">
    <property type="entry name" value="CHYMOTRYPSIN"/>
</dbReference>
<dbReference type="FunFam" id="2.40.10.10:FF:000038">
    <property type="entry name" value="Serine protease"/>
    <property type="match status" value="1"/>
</dbReference>
<dbReference type="eggNOG" id="KOG3627">
    <property type="taxonomic scope" value="Eukaryota"/>
</dbReference>
<evidence type="ECO:0000256" key="8">
    <source>
        <dbReference type="SAM" id="SignalP"/>
    </source>
</evidence>
<name>B4J8M4_DROGR</name>
<dbReference type="Gene3D" id="2.40.10.10">
    <property type="entry name" value="Trypsin-like serine proteases"/>
    <property type="match status" value="1"/>
</dbReference>
<dbReference type="PROSITE" id="PS50240">
    <property type="entry name" value="TRYPSIN_DOM"/>
    <property type="match status" value="1"/>
</dbReference>
<comment type="similarity">
    <text evidence="4">Belongs to the peptidase S1 family. CLIP subfamily.</text>
</comment>
<dbReference type="OrthoDB" id="6261922at2759"/>
<dbReference type="PANTHER" id="PTHR24256">
    <property type="entry name" value="TRYPTASE-RELATED"/>
    <property type="match status" value="1"/>
</dbReference>
<dbReference type="HOGENOM" id="CLU_006842_0_3_1"/>
<evidence type="ECO:0000313" key="11">
    <source>
        <dbReference type="Proteomes" id="UP000001070"/>
    </source>
</evidence>
<feature type="domain" description="Peptidase S1" evidence="9">
    <location>
        <begin position="189"/>
        <end position="448"/>
    </location>
</feature>
<keyword evidence="3" id="KW-1015">Disulfide bond</keyword>